<feature type="domain" description="HTH luxR-type" evidence="3">
    <location>
        <begin position="877"/>
        <end position="942"/>
    </location>
</feature>
<comment type="caution">
    <text evidence="4">The sequence shown here is derived from an EMBL/GenBank/DDBJ whole genome shotgun (WGS) entry which is preliminary data.</text>
</comment>
<evidence type="ECO:0000256" key="2">
    <source>
        <dbReference type="ARBA" id="ARBA00022840"/>
    </source>
</evidence>
<dbReference type="Proteomes" id="UP001500711">
    <property type="component" value="Unassembled WGS sequence"/>
</dbReference>
<dbReference type="RefSeq" id="WP_346135487.1">
    <property type="nucleotide sequence ID" value="NZ_BAABBE010000032.1"/>
</dbReference>
<dbReference type="InterPro" id="IPR041664">
    <property type="entry name" value="AAA_16"/>
</dbReference>
<reference evidence="5" key="1">
    <citation type="journal article" date="2019" name="Int. J. Syst. Evol. Microbiol.">
        <title>The Global Catalogue of Microorganisms (GCM) 10K type strain sequencing project: providing services to taxonomists for standard genome sequencing and annotation.</title>
        <authorList>
            <consortium name="The Broad Institute Genomics Platform"/>
            <consortium name="The Broad Institute Genome Sequencing Center for Infectious Disease"/>
            <person name="Wu L."/>
            <person name="Ma J."/>
        </authorList>
    </citation>
    <scope>NUCLEOTIDE SEQUENCE [LARGE SCALE GENOMIC DNA]</scope>
    <source>
        <strain evidence="5">JCM 17494</strain>
    </source>
</reference>
<dbReference type="SUPFAM" id="SSF52540">
    <property type="entry name" value="P-loop containing nucleoside triphosphate hydrolases"/>
    <property type="match status" value="1"/>
</dbReference>
<accession>A0ABP7C2K3</accession>
<evidence type="ECO:0000313" key="5">
    <source>
        <dbReference type="Proteomes" id="UP001500711"/>
    </source>
</evidence>
<dbReference type="SUPFAM" id="SSF46894">
    <property type="entry name" value="C-terminal effector domain of the bipartite response regulators"/>
    <property type="match status" value="1"/>
</dbReference>
<dbReference type="Gene3D" id="1.25.40.10">
    <property type="entry name" value="Tetratricopeptide repeat domain"/>
    <property type="match status" value="1"/>
</dbReference>
<dbReference type="PANTHER" id="PTHR16305:SF35">
    <property type="entry name" value="TRANSCRIPTIONAL ACTIVATOR DOMAIN"/>
    <property type="match status" value="1"/>
</dbReference>
<keyword evidence="2" id="KW-0067">ATP-binding</keyword>
<protein>
    <recommendedName>
        <fullName evidence="3">HTH luxR-type domain-containing protein</fullName>
    </recommendedName>
</protein>
<dbReference type="PANTHER" id="PTHR16305">
    <property type="entry name" value="TESTICULAR SOLUBLE ADENYLYL CYCLASE"/>
    <property type="match status" value="1"/>
</dbReference>
<dbReference type="InterPro" id="IPR011990">
    <property type="entry name" value="TPR-like_helical_dom_sf"/>
</dbReference>
<dbReference type="EMBL" id="BAABBE010000032">
    <property type="protein sequence ID" value="GAA3677635.1"/>
    <property type="molecule type" value="Genomic_DNA"/>
</dbReference>
<keyword evidence="1" id="KW-0547">Nucleotide-binding</keyword>
<keyword evidence="5" id="KW-1185">Reference proteome</keyword>
<dbReference type="Pfam" id="PF00196">
    <property type="entry name" value="GerE"/>
    <property type="match status" value="1"/>
</dbReference>
<evidence type="ECO:0000313" key="4">
    <source>
        <dbReference type="EMBL" id="GAA3677635.1"/>
    </source>
</evidence>
<proteinExistence type="predicted"/>
<organism evidence="4 5">
    <name type="scientific">Lentzea roselyniae</name>
    <dbReference type="NCBI Taxonomy" id="531940"/>
    <lineage>
        <taxon>Bacteria</taxon>
        <taxon>Bacillati</taxon>
        <taxon>Actinomycetota</taxon>
        <taxon>Actinomycetes</taxon>
        <taxon>Pseudonocardiales</taxon>
        <taxon>Pseudonocardiaceae</taxon>
        <taxon>Lentzea</taxon>
    </lineage>
</organism>
<evidence type="ECO:0000259" key="3">
    <source>
        <dbReference type="PROSITE" id="PS50043"/>
    </source>
</evidence>
<sequence length="945" mass="102032">MPELVGRRKELDRVAATLDGAEANAPAVLLLEGVTGIGKTTLLNAAADIARARGFQVGKASASRLEKELPFAVTRQVFEDVLGDLTGDEIEAVIRTAGSRGYGVINATPADPLNGFEDMDVHQAFQGLHRLISALSRRGPLCFIVDDLQWTDVPSLRWLNYLVRRVVRMPLAVMMSRTTGVYPDDPLLVAELDFYAERLKLGGFADDEIAMLTQQLLGAEPSPGFVAACAETTGRNPFILNHLLTTMRHRAARPDESAARDLSHHGPEDLGDSVLARLNRQSPVLVRIARIIAVLEPPGIELTAAVAEVGHPEAADAVRQLIGMGMLVDQGRPKFTHSMIQTAVVNAVSHTERDELHARAARHLHEVQAPDLLVAKHVRRTTAKLGSWAAATLGRAADLAVVDGDAVTGAGMLSRALKEDIAPDLRKDLLIRLGLAETYFDPHQAAVHLTDAMEYLVDPEAILSVACRLAQVLYLDARYDEARDVLTRSIEKVDPVDPIVADQLRLALRVTVPAPHPEAGDITPNEMDSSWRDGGPRGRLIAALIADDLGNSGEDLKLCREAALVALSGGIGPIMNDPQRLLAAVNSLLRTDEFELALRYSNEVVLEAHQQGIGLLSVLGYTLRSQVHLQVGSLADAATDARLALSADRQSGVHPRHFSHVQTIEALVRALVWLGDVQGARDAIESIGLVGALPRSWQHTALLHARGVLRMALGDVEGTLADQLECGERLVAWGAPNPAYRPWRSHAALAQIKLGKPQQALDLALEELELARRWGAPSTTGRALLTVAAATGDAASVPWLTEAATLLEHSPARLVRARVLFELGKTRWKLGQREVARDHLAQAKVLAESCGSVPLLAELAILPAEAVTRSEALPSVPASTTAALTPHEFRVASLVVAGNSNDEIAQKLYVTRRAVEFHLTNIYRKLGVRRRTQLPSALEDLPPSG</sequence>
<gene>
    <name evidence="4" type="ORF">GCM10022267_75590</name>
</gene>
<evidence type="ECO:0000256" key="1">
    <source>
        <dbReference type="ARBA" id="ARBA00022741"/>
    </source>
</evidence>
<name>A0ABP7C2K3_9PSEU</name>
<dbReference type="InterPro" id="IPR016032">
    <property type="entry name" value="Sig_transdc_resp-reg_C-effctor"/>
</dbReference>
<dbReference type="PROSITE" id="PS50043">
    <property type="entry name" value="HTH_LUXR_2"/>
    <property type="match status" value="1"/>
</dbReference>
<dbReference type="Pfam" id="PF13191">
    <property type="entry name" value="AAA_16"/>
    <property type="match status" value="1"/>
</dbReference>
<dbReference type="InterPro" id="IPR000792">
    <property type="entry name" value="Tscrpt_reg_LuxR_C"/>
</dbReference>
<dbReference type="InterPro" id="IPR036388">
    <property type="entry name" value="WH-like_DNA-bd_sf"/>
</dbReference>
<dbReference type="Gene3D" id="3.40.50.300">
    <property type="entry name" value="P-loop containing nucleotide triphosphate hydrolases"/>
    <property type="match status" value="1"/>
</dbReference>
<dbReference type="PRINTS" id="PR00038">
    <property type="entry name" value="HTHLUXR"/>
</dbReference>
<dbReference type="Gene3D" id="1.10.10.10">
    <property type="entry name" value="Winged helix-like DNA-binding domain superfamily/Winged helix DNA-binding domain"/>
    <property type="match status" value="1"/>
</dbReference>
<dbReference type="SMART" id="SM00421">
    <property type="entry name" value="HTH_LUXR"/>
    <property type="match status" value="1"/>
</dbReference>
<dbReference type="InterPro" id="IPR027417">
    <property type="entry name" value="P-loop_NTPase"/>
</dbReference>
<dbReference type="SUPFAM" id="SSF48452">
    <property type="entry name" value="TPR-like"/>
    <property type="match status" value="1"/>
</dbReference>
<dbReference type="CDD" id="cd06170">
    <property type="entry name" value="LuxR_C_like"/>
    <property type="match status" value="1"/>
</dbReference>